<sequence length="312" mass="35733">MAVTSLSANSLKEILFNLQMQLKNKGLSSGKQLLKNFLDADTDKSGFLSREEFESLLNKSGIFLSRMDVTYLMRHFDRNKDGKISFNEFYDTLVPELRPRSQSFVNQIWEYLSQGANAVTISHIYSSFKASNHPQVASGHKTEQEILNRFLEVFDATRKGPDGIVTEEDFRKAQREISAAYPIDENAFIRMLECVWGVIEGRQCGNNEIQNVEIMVKEKIRLKMSPTETEEKALLRVFKFIDLDGNGWVTPVEFIEVMRRIGVNLRDEQIRAFFTKFDTDGSGTLDYSEFSRAVGNINSHLFTKSTTHAFFS</sequence>
<dbReference type="SUPFAM" id="SSF47473">
    <property type="entry name" value="EF-hand"/>
    <property type="match status" value="1"/>
</dbReference>
<reference evidence="5 6" key="1">
    <citation type="submission" date="2016-11" db="EMBL/GenBank/DDBJ databases">
        <title>The macronuclear genome of Stentor coeruleus: a giant cell with tiny introns.</title>
        <authorList>
            <person name="Slabodnick M."/>
            <person name="Ruby J.G."/>
            <person name="Reiff S.B."/>
            <person name="Swart E.C."/>
            <person name="Gosai S."/>
            <person name="Prabakaran S."/>
            <person name="Witkowska E."/>
            <person name="Larue G.E."/>
            <person name="Fisher S."/>
            <person name="Freeman R.M."/>
            <person name="Gunawardena J."/>
            <person name="Chu W."/>
            <person name="Stover N.A."/>
            <person name="Gregory B.D."/>
            <person name="Nowacki M."/>
            <person name="Derisi J."/>
            <person name="Roy S.W."/>
            <person name="Marshall W.F."/>
            <person name="Sood P."/>
        </authorList>
    </citation>
    <scope>NUCLEOTIDE SEQUENCE [LARGE SCALE GENOMIC DNA]</scope>
    <source>
        <strain evidence="5">WM001</strain>
    </source>
</reference>
<gene>
    <name evidence="5" type="ORF">SteCoe_15736</name>
</gene>
<dbReference type="InterPro" id="IPR051581">
    <property type="entry name" value="Ca-bind"/>
</dbReference>
<dbReference type="InterPro" id="IPR018247">
    <property type="entry name" value="EF_Hand_1_Ca_BS"/>
</dbReference>
<dbReference type="InterPro" id="IPR002048">
    <property type="entry name" value="EF_hand_dom"/>
</dbReference>
<dbReference type="OrthoDB" id="444540at2759"/>
<dbReference type="Gene3D" id="1.10.238.10">
    <property type="entry name" value="EF-hand"/>
    <property type="match status" value="3"/>
</dbReference>
<dbReference type="GO" id="GO:0005509">
    <property type="term" value="F:calcium ion binding"/>
    <property type="evidence" value="ECO:0007669"/>
    <property type="project" value="InterPro"/>
</dbReference>
<evidence type="ECO:0000256" key="2">
    <source>
        <dbReference type="ARBA" id="ARBA00022737"/>
    </source>
</evidence>
<dbReference type="InterPro" id="IPR011992">
    <property type="entry name" value="EF-hand-dom_pair"/>
</dbReference>
<keyword evidence="1" id="KW-0479">Metal-binding</keyword>
<feature type="domain" description="EF-hand" evidence="4">
    <location>
        <begin position="229"/>
        <end position="264"/>
    </location>
</feature>
<dbReference type="PROSITE" id="PS50222">
    <property type="entry name" value="EF_HAND_2"/>
    <property type="match status" value="4"/>
</dbReference>
<organism evidence="5 6">
    <name type="scientific">Stentor coeruleus</name>
    <dbReference type="NCBI Taxonomy" id="5963"/>
    <lineage>
        <taxon>Eukaryota</taxon>
        <taxon>Sar</taxon>
        <taxon>Alveolata</taxon>
        <taxon>Ciliophora</taxon>
        <taxon>Postciliodesmatophora</taxon>
        <taxon>Heterotrichea</taxon>
        <taxon>Heterotrichida</taxon>
        <taxon>Stentoridae</taxon>
        <taxon>Stentor</taxon>
    </lineage>
</organism>
<proteinExistence type="predicted"/>
<dbReference type="EMBL" id="MPUH01000307">
    <property type="protein sequence ID" value="OMJ83337.1"/>
    <property type="molecule type" value="Genomic_DNA"/>
</dbReference>
<feature type="domain" description="EF-hand" evidence="4">
    <location>
        <begin position="265"/>
        <end position="300"/>
    </location>
</feature>
<keyword evidence="2" id="KW-0677">Repeat</keyword>
<evidence type="ECO:0000259" key="4">
    <source>
        <dbReference type="PROSITE" id="PS50222"/>
    </source>
</evidence>
<keyword evidence="3" id="KW-0106">Calcium</keyword>
<dbReference type="PROSITE" id="PS00018">
    <property type="entry name" value="EF_HAND_1"/>
    <property type="match status" value="4"/>
</dbReference>
<dbReference type="Pfam" id="PF13499">
    <property type="entry name" value="EF-hand_7"/>
    <property type="match status" value="2"/>
</dbReference>
<comment type="caution">
    <text evidence="5">The sequence shown here is derived from an EMBL/GenBank/DDBJ whole genome shotgun (WGS) entry which is preliminary data.</text>
</comment>
<dbReference type="FunFam" id="1.10.238.10:FF:000003">
    <property type="entry name" value="Calmodulin A"/>
    <property type="match status" value="1"/>
</dbReference>
<evidence type="ECO:0000313" key="5">
    <source>
        <dbReference type="EMBL" id="OMJ83337.1"/>
    </source>
</evidence>
<evidence type="ECO:0000313" key="6">
    <source>
        <dbReference type="Proteomes" id="UP000187209"/>
    </source>
</evidence>
<feature type="domain" description="EF-hand" evidence="4">
    <location>
        <begin position="64"/>
        <end position="99"/>
    </location>
</feature>
<dbReference type="PANTHER" id="PTHR34524">
    <property type="entry name" value="CALCYPHOSIN"/>
    <property type="match status" value="1"/>
</dbReference>
<accession>A0A1R2C2W4</accession>
<evidence type="ECO:0000256" key="1">
    <source>
        <dbReference type="ARBA" id="ARBA00022723"/>
    </source>
</evidence>
<dbReference type="Proteomes" id="UP000187209">
    <property type="component" value="Unassembled WGS sequence"/>
</dbReference>
<dbReference type="PANTHER" id="PTHR34524:SF6">
    <property type="entry name" value="CALCYPHOSINE LIKE"/>
    <property type="match status" value="1"/>
</dbReference>
<evidence type="ECO:0000256" key="3">
    <source>
        <dbReference type="ARBA" id="ARBA00022837"/>
    </source>
</evidence>
<protein>
    <recommendedName>
        <fullName evidence="4">EF-hand domain-containing protein</fullName>
    </recommendedName>
</protein>
<dbReference type="AlphaFoldDB" id="A0A1R2C2W4"/>
<keyword evidence="6" id="KW-1185">Reference proteome</keyword>
<dbReference type="CDD" id="cd00051">
    <property type="entry name" value="EFh"/>
    <property type="match status" value="2"/>
</dbReference>
<feature type="domain" description="EF-hand" evidence="4">
    <location>
        <begin position="28"/>
        <end position="63"/>
    </location>
</feature>
<dbReference type="SMART" id="SM00054">
    <property type="entry name" value="EFh"/>
    <property type="match status" value="4"/>
</dbReference>
<name>A0A1R2C2W4_9CILI</name>